<dbReference type="PRINTS" id="PR00385">
    <property type="entry name" value="P450"/>
</dbReference>
<dbReference type="InterPro" id="IPR001128">
    <property type="entry name" value="Cyt_P450"/>
</dbReference>
<dbReference type="GO" id="GO:0005506">
    <property type="term" value="F:iron ion binding"/>
    <property type="evidence" value="ECO:0007669"/>
    <property type="project" value="InterPro"/>
</dbReference>
<keyword evidence="4 8" id="KW-0479">Metal-binding</keyword>
<evidence type="ECO:0000256" key="7">
    <source>
        <dbReference type="ARBA" id="ARBA00023033"/>
    </source>
</evidence>
<evidence type="ECO:0000256" key="6">
    <source>
        <dbReference type="ARBA" id="ARBA00023004"/>
    </source>
</evidence>
<dbReference type="PANTHER" id="PTHR46300">
    <property type="entry name" value="P450, PUTATIVE (EUROFUNG)-RELATED-RELATED"/>
    <property type="match status" value="1"/>
</dbReference>
<keyword evidence="6 8" id="KW-0408">Iron</keyword>
<sequence length="545" mass="61949">MLNFAIAQGIIVLIGILVYSLFFHKKREVLLPLPPGPKGLPILGNIRDVPAPGQPEFEYWLTLKEKYGLISSVTVLGHTQIFIHDQEAITELLEKSSLKTASRPQMNFLNLSGYGRWLSVMPYNSQHRFFRKMIHQQLGTKLLSTQYIDIQDVESKRFLLRALMDPTHLFRHAQTEGASIILKLTYGYSSELYKPDPLVELIQEVLRNASLVVVPFSWAVDLLPVISYLPEWFPGTGYRRIARKWRALLDASADIPYDFTKEQMRQGSYQSSYTSKLISFFKRDGREIDEKTVEAIKWTASIMFAAGAETTVSTIVSFFLGMVLNPDVQQKAQEEIDRVIGSDRLPEASDEENLPFVRGVVMEALRTFPVAPMGFVHEAAEDIVFRGYRIPKGAYIRPCMWWYFHDPKTYADPSRYDPGRYLAPRSEPEPMEAFGYGRRVCPGRFVAQGTLFLTISRTLAVFTMSKAVQNGKPVDFEPKHAEGGLDHPQEFPYSIVPRSEKHAELIRRVEVDRPWEGSSVGAIQGNALFDKYKASCDAGIDNYRA</sequence>
<comment type="cofactor">
    <cofactor evidence="1 8">
        <name>heme</name>
        <dbReference type="ChEBI" id="CHEBI:30413"/>
    </cofactor>
</comment>
<gene>
    <name evidence="11" type="ORF">Triagg1_3957</name>
</gene>
<evidence type="ECO:0000256" key="2">
    <source>
        <dbReference type="ARBA" id="ARBA00010617"/>
    </source>
</evidence>
<evidence type="ECO:0000256" key="3">
    <source>
        <dbReference type="ARBA" id="ARBA00022617"/>
    </source>
</evidence>
<name>A0AAE1M0P1_9HYPO</name>
<dbReference type="InterPro" id="IPR017972">
    <property type="entry name" value="Cyt_P450_CS"/>
</dbReference>
<dbReference type="InterPro" id="IPR050364">
    <property type="entry name" value="Cytochrome_P450_fung"/>
</dbReference>
<evidence type="ECO:0000256" key="4">
    <source>
        <dbReference type="ARBA" id="ARBA00022723"/>
    </source>
</evidence>
<dbReference type="GO" id="GO:0004497">
    <property type="term" value="F:monooxygenase activity"/>
    <property type="evidence" value="ECO:0007669"/>
    <property type="project" value="UniProtKB-KW"/>
</dbReference>
<evidence type="ECO:0000256" key="10">
    <source>
        <dbReference type="SAM" id="Phobius"/>
    </source>
</evidence>
<keyword evidence="10" id="KW-1133">Transmembrane helix</keyword>
<dbReference type="InterPro" id="IPR036396">
    <property type="entry name" value="Cyt_P450_sf"/>
</dbReference>
<dbReference type="EMBL" id="JAWRVG010000012">
    <property type="protein sequence ID" value="KAK4076990.1"/>
    <property type="molecule type" value="Genomic_DNA"/>
</dbReference>
<dbReference type="CDD" id="cd11065">
    <property type="entry name" value="CYP64-like"/>
    <property type="match status" value="1"/>
</dbReference>
<evidence type="ECO:0000313" key="11">
    <source>
        <dbReference type="EMBL" id="KAK4076990.1"/>
    </source>
</evidence>
<organism evidence="11 12">
    <name type="scientific">Trichoderma aggressivum f. europaeum</name>
    <dbReference type="NCBI Taxonomy" id="173218"/>
    <lineage>
        <taxon>Eukaryota</taxon>
        <taxon>Fungi</taxon>
        <taxon>Dikarya</taxon>
        <taxon>Ascomycota</taxon>
        <taxon>Pezizomycotina</taxon>
        <taxon>Sordariomycetes</taxon>
        <taxon>Hypocreomycetidae</taxon>
        <taxon>Hypocreales</taxon>
        <taxon>Hypocreaceae</taxon>
        <taxon>Trichoderma</taxon>
    </lineage>
</organism>
<dbReference type="PROSITE" id="PS00086">
    <property type="entry name" value="CYTOCHROME_P450"/>
    <property type="match status" value="1"/>
</dbReference>
<reference evidence="11" key="1">
    <citation type="submission" date="2023-11" db="EMBL/GenBank/DDBJ databases">
        <title>The genome sequences of three competitors of mushroom-forming fungi.</title>
        <authorList>
            <person name="Beijen E."/>
            <person name="Ohm R.A."/>
        </authorList>
    </citation>
    <scope>NUCLEOTIDE SEQUENCE</scope>
    <source>
        <strain evidence="11">CBS 100526</strain>
    </source>
</reference>
<dbReference type="PRINTS" id="PR00463">
    <property type="entry name" value="EP450I"/>
</dbReference>
<feature type="transmembrane region" description="Helical" evidence="10">
    <location>
        <begin position="6"/>
        <end position="23"/>
    </location>
</feature>
<keyword evidence="7 9" id="KW-0503">Monooxygenase</keyword>
<evidence type="ECO:0000313" key="12">
    <source>
        <dbReference type="Proteomes" id="UP001273209"/>
    </source>
</evidence>
<dbReference type="Gene3D" id="1.10.630.10">
    <property type="entry name" value="Cytochrome P450"/>
    <property type="match status" value="1"/>
</dbReference>
<comment type="caution">
    <text evidence="11">The sequence shown here is derived from an EMBL/GenBank/DDBJ whole genome shotgun (WGS) entry which is preliminary data.</text>
</comment>
<dbReference type="AlphaFoldDB" id="A0AAE1M0P1"/>
<evidence type="ECO:0000256" key="1">
    <source>
        <dbReference type="ARBA" id="ARBA00001971"/>
    </source>
</evidence>
<evidence type="ECO:0000256" key="9">
    <source>
        <dbReference type="RuleBase" id="RU000461"/>
    </source>
</evidence>
<dbReference type="SUPFAM" id="SSF48264">
    <property type="entry name" value="Cytochrome P450"/>
    <property type="match status" value="1"/>
</dbReference>
<evidence type="ECO:0008006" key="13">
    <source>
        <dbReference type="Google" id="ProtNLM"/>
    </source>
</evidence>
<keyword evidence="10" id="KW-0472">Membrane</keyword>
<dbReference type="PANTHER" id="PTHR46300:SF7">
    <property type="entry name" value="P450, PUTATIVE (EUROFUNG)-RELATED"/>
    <property type="match status" value="1"/>
</dbReference>
<dbReference type="Pfam" id="PF00067">
    <property type="entry name" value="p450"/>
    <property type="match status" value="1"/>
</dbReference>
<dbReference type="RefSeq" id="XP_062756977.1">
    <property type="nucleotide sequence ID" value="XM_062898306.1"/>
</dbReference>
<dbReference type="InterPro" id="IPR002401">
    <property type="entry name" value="Cyt_P450_E_grp-I"/>
</dbReference>
<proteinExistence type="inferred from homology"/>
<comment type="similarity">
    <text evidence="2 9">Belongs to the cytochrome P450 family.</text>
</comment>
<keyword evidence="12" id="KW-1185">Reference proteome</keyword>
<protein>
    <recommendedName>
        <fullName evidence="13">Cytochrome P450</fullName>
    </recommendedName>
</protein>
<accession>A0AAE1M0P1</accession>
<evidence type="ECO:0000256" key="5">
    <source>
        <dbReference type="ARBA" id="ARBA00023002"/>
    </source>
</evidence>
<dbReference type="Proteomes" id="UP001273209">
    <property type="component" value="Unassembled WGS sequence"/>
</dbReference>
<evidence type="ECO:0000256" key="8">
    <source>
        <dbReference type="PIRSR" id="PIRSR602401-1"/>
    </source>
</evidence>
<keyword evidence="10" id="KW-0812">Transmembrane</keyword>
<keyword evidence="3 8" id="KW-0349">Heme</keyword>
<dbReference type="GeneID" id="87918211"/>
<feature type="binding site" description="axial binding residue" evidence="8">
    <location>
        <position position="441"/>
    </location>
    <ligand>
        <name>heme</name>
        <dbReference type="ChEBI" id="CHEBI:30413"/>
    </ligand>
    <ligandPart>
        <name>Fe</name>
        <dbReference type="ChEBI" id="CHEBI:18248"/>
    </ligandPart>
</feature>
<dbReference type="GO" id="GO:0020037">
    <property type="term" value="F:heme binding"/>
    <property type="evidence" value="ECO:0007669"/>
    <property type="project" value="InterPro"/>
</dbReference>
<keyword evidence="5 9" id="KW-0560">Oxidoreductase</keyword>
<dbReference type="GO" id="GO:0016705">
    <property type="term" value="F:oxidoreductase activity, acting on paired donors, with incorporation or reduction of molecular oxygen"/>
    <property type="evidence" value="ECO:0007669"/>
    <property type="project" value="InterPro"/>
</dbReference>